<dbReference type="InterPro" id="IPR005119">
    <property type="entry name" value="LysR_subst-bd"/>
</dbReference>
<dbReference type="InterPro" id="IPR000847">
    <property type="entry name" value="LysR_HTH_N"/>
</dbReference>
<dbReference type="SUPFAM" id="SSF46785">
    <property type="entry name" value="Winged helix' DNA-binding domain"/>
    <property type="match status" value="1"/>
</dbReference>
<evidence type="ECO:0000313" key="7">
    <source>
        <dbReference type="Proteomes" id="UP001620597"/>
    </source>
</evidence>
<dbReference type="RefSeq" id="WP_416205054.1">
    <property type="nucleotide sequence ID" value="NZ_JBBKTX010000004.1"/>
</dbReference>
<name>A0ABW8NFD6_9GAMM</name>
<sequence>MSWTRQLRLKHLSLLIELSESGSLSDVARTSHTTQPGLSKWLKELEEDIGAPLFERHSRGLRPTPLGSLMVSHARRMLSEVERTEQNLHSLMQGGNRILSIGTSPASAPSFVPAAIMRFLKSNPNARIRVEESTMNEMLAKLELGKLDLVVGRMDNYRPRPVIGSAILYNERLRVVARPGHPLTRKSNLTWEDLYQYDWIVWPDGTPIRSKLDAALTAAGQKPAPLRIESASQIANLWMIKYSDMLSISSERVAMHFEERGLVVPLAMDIEQSGGSVGMCWRDEDSQDDMIDLLLACFRNEAERVADELG</sequence>
<evidence type="ECO:0000256" key="3">
    <source>
        <dbReference type="ARBA" id="ARBA00023125"/>
    </source>
</evidence>
<accession>A0ABW8NFD6</accession>
<proteinExistence type="inferred from homology"/>
<dbReference type="EMBL" id="JBBKTX010000004">
    <property type="protein sequence ID" value="MFK4751649.1"/>
    <property type="molecule type" value="Genomic_DNA"/>
</dbReference>
<reference evidence="6 7" key="1">
    <citation type="submission" date="2024-03" db="EMBL/GenBank/DDBJ databases">
        <title>High-quality draft genome sequence of Oceanobacter sp. wDCs-4.</title>
        <authorList>
            <person name="Dong C."/>
        </authorList>
    </citation>
    <scope>NUCLEOTIDE SEQUENCE [LARGE SCALE GENOMIC DNA]</scope>
    <source>
        <strain evidence="7">wDCs-4</strain>
    </source>
</reference>
<dbReference type="Proteomes" id="UP001620597">
    <property type="component" value="Unassembled WGS sequence"/>
</dbReference>
<comment type="similarity">
    <text evidence="1">Belongs to the LysR transcriptional regulatory family.</text>
</comment>
<keyword evidence="3" id="KW-0238">DNA-binding</keyword>
<evidence type="ECO:0000256" key="2">
    <source>
        <dbReference type="ARBA" id="ARBA00023015"/>
    </source>
</evidence>
<dbReference type="PRINTS" id="PR00039">
    <property type="entry name" value="HTHLYSR"/>
</dbReference>
<dbReference type="SUPFAM" id="SSF53850">
    <property type="entry name" value="Periplasmic binding protein-like II"/>
    <property type="match status" value="1"/>
</dbReference>
<dbReference type="Gene3D" id="1.10.10.10">
    <property type="entry name" value="Winged helix-like DNA-binding domain superfamily/Winged helix DNA-binding domain"/>
    <property type="match status" value="1"/>
</dbReference>
<dbReference type="PANTHER" id="PTHR30419">
    <property type="entry name" value="HTH-TYPE TRANSCRIPTIONAL REGULATOR YBHD"/>
    <property type="match status" value="1"/>
</dbReference>
<dbReference type="InterPro" id="IPR050950">
    <property type="entry name" value="HTH-type_LysR_regulators"/>
</dbReference>
<evidence type="ECO:0000313" key="6">
    <source>
        <dbReference type="EMBL" id="MFK4751649.1"/>
    </source>
</evidence>
<evidence type="ECO:0000256" key="1">
    <source>
        <dbReference type="ARBA" id="ARBA00009437"/>
    </source>
</evidence>
<gene>
    <name evidence="6" type="ORF">WG929_04410</name>
</gene>
<dbReference type="PROSITE" id="PS50931">
    <property type="entry name" value="HTH_LYSR"/>
    <property type="match status" value="1"/>
</dbReference>
<protein>
    <submittedName>
        <fullName evidence="6">LysR substrate-binding domain-containing protein</fullName>
    </submittedName>
</protein>
<dbReference type="InterPro" id="IPR036390">
    <property type="entry name" value="WH_DNA-bd_sf"/>
</dbReference>
<organism evidence="6 7">
    <name type="scientific">Oceanobacter antarcticus</name>
    <dbReference type="NCBI Taxonomy" id="3133425"/>
    <lineage>
        <taxon>Bacteria</taxon>
        <taxon>Pseudomonadati</taxon>
        <taxon>Pseudomonadota</taxon>
        <taxon>Gammaproteobacteria</taxon>
        <taxon>Oceanospirillales</taxon>
        <taxon>Oceanospirillaceae</taxon>
        <taxon>Oceanobacter</taxon>
    </lineage>
</organism>
<dbReference type="Pfam" id="PF00126">
    <property type="entry name" value="HTH_1"/>
    <property type="match status" value="1"/>
</dbReference>
<evidence type="ECO:0000256" key="4">
    <source>
        <dbReference type="ARBA" id="ARBA00023163"/>
    </source>
</evidence>
<dbReference type="InterPro" id="IPR036388">
    <property type="entry name" value="WH-like_DNA-bd_sf"/>
</dbReference>
<feature type="domain" description="HTH lysR-type" evidence="5">
    <location>
        <begin position="7"/>
        <end position="64"/>
    </location>
</feature>
<keyword evidence="2" id="KW-0805">Transcription regulation</keyword>
<dbReference type="Pfam" id="PF03466">
    <property type="entry name" value="LysR_substrate"/>
    <property type="match status" value="1"/>
</dbReference>
<comment type="caution">
    <text evidence="6">The sequence shown here is derived from an EMBL/GenBank/DDBJ whole genome shotgun (WGS) entry which is preliminary data.</text>
</comment>
<dbReference type="PANTHER" id="PTHR30419:SF8">
    <property type="entry name" value="NITROGEN ASSIMILATION TRANSCRIPTIONAL ACTIVATOR-RELATED"/>
    <property type="match status" value="1"/>
</dbReference>
<dbReference type="Gene3D" id="3.40.190.290">
    <property type="match status" value="1"/>
</dbReference>
<keyword evidence="7" id="KW-1185">Reference proteome</keyword>
<keyword evidence="4" id="KW-0804">Transcription</keyword>
<evidence type="ECO:0000259" key="5">
    <source>
        <dbReference type="PROSITE" id="PS50931"/>
    </source>
</evidence>